<evidence type="ECO:0000259" key="2">
    <source>
        <dbReference type="Pfam" id="PF15255"/>
    </source>
</evidence>
<organism evidence="3 4">
    <name type="scientific">Littorina saxatilis</name>
    <dbReference type="NCBI Taxonomy" id="31220"/>
    <lineage>
        <taxon>Eukaryota</taxon>
        <taxon>Metazoa</taxon>
        <taxon>Spiralia</taxon>
        <taxon>Lophotrochozoa</taxon>
        <taxon>Mollusca</taxon>
        <taxon>Gastropoda</taxon>
        <taxon>Caenogastropoda</taxon>
        <taxon>Littorinimorpha</taxon>
        <taxon>Littorinoidea</taxon>
        <taxon>Littorinidae</taxon>
        <taxon>Littorina</taxon>
    </lineage>
</organism>
<feature type="region of interest" description="Disordered" evidence="1">
    <location>
        <begin position="1"/>
        <end position="899"/>
    </location>
</feature>
<feature type="compositionally biased region" description="Basic and acidic residues" evidence="1">
    <location>
        <begin position="1"/>
        <end position="14"/>
    </location>
</feature>
<feature type="compositionally biased region" description="Basic and acidic residues" evidence="1">
    <location>
        <begin position="814"/>
        <end position="825"/>
    </location>
</feature>
<comment type="caution">
    <text evidence="3">The sequence shown here is derived from an EMBL/GenBank/DDBJ whole genome shotgun (WGS) entry which is preliminary data.</text>
</comment>
<keyword evidence="4" id="KW-1185">Reference proteome</keyword>
<sequence>MSFLDKWKQQESKSKGKPAAPAPAPKADKKKAKGAGGLFGEDSGSKKAPEPAKKDTKKSEEKGRASSLFDGDGEGDDLFAAVAAPKDTGKKKPIGGVSLFGGADVLGIKKNKEPEAEKKEEPSSPQPPPPTAAKASPQKKMLSLFDDDAEEGGDLFGAPTSKPAADDKRKDRSKSKGLFEDEDVLFGTPEDAPPVDIFSKTPPAPIQKAKAATPVVTPKKETKPALAAQPSNLFSNDDEDEDLFGFSAKDRSRTMSVEGATTTESSDAVAEEQESPPKPAEPPKARKPIGGVSMFGGMDPLALLKKRKPVENEEEEEEKEKKTEEKKEETAKEEKPKSDNAAEDLFGKSKPTTVTKPVPIVAPKAQRPKIELPKTPGFGESPMSSSPAEGPKTPQSPKPPLSPPSDTKPFKKPVGGVSMFGGAGTLAELRKRTASQTQSEDLSPTSETPSGGDQSPLSPHSPDDDEQTKPAPKAGGLAPRLPGMAGKIGNLQKSLNFNPAALLPGAAPPDRDVEPTPVGFEDPADINPLQTAAKDRAKVISRRRPQSRKARRTAALSASISFEDATSPTSPNLPPIPDESAGKSKSNDMFGNDDLFTEAPSSSSKPSVPSAGKSAPKDDDLFSKGPFGTGASKTKSQPDSKPDDVDGDNLFSNSNAGAKAKKAQLEDDIFGDSKLKGGDVFGTKSKSDAKTSNDKASKDDDEDDLFSSSSVSKKDSSSKSEATASSKSSGASSATSSSSKSKSSAAADDDDIFADSSLNKKKDKKDQVTEDGGDIFADSSLKKTSAAKKTEDNDEIFAASSTTLAEKKRPKKASTKDEMLFKDDTDIFAGLPAAKPKEPKKKKKVGEKKGIFKDDVDDIFADPSPAAFKTKKDTKKKSGTANSTAADSDNIFDDPLNAK</sequence>
<feature type="domain" description="FAM21/CAPZIP" evidence="2">
    <location>
        <begin position="518"/>
        <end position="571"/>
    </location>
</feature>
<feature type="compositionally biased region" description="Polar residues" evidence="1">
    <location>
        <begin position="556"/>
        <end position="570"/>
    </location>
</feature>
<feature type="compositionally biased region" description="Low complexity" evidence="1">
    <location>
        <begin position="599"/>
        <end position="614"/>
    </location>
</feature>
<evidence type="ECO:0000256" key="1">
    <source>
        <dbReference type="SAM" id="MobiDB-lite"/>
    </source>
</evidence>
<feature type="compositionally biased region" description="Basic and acidic residues" evidence="1">
    <location>
        <begin position="110"/>
        <end position="122"/>
    </location>
</feature>
<evidence type="ECO:0000313" key="3">
    <source>
        <dbReference type="EMBL" id="KAK7091909.1"/>
    </source>
</evidence>
<feature type="compositionally biased region" description="Basic and acidic residues" evidence="1">
    <location>
        <begin position="319"/>
        <end position="340"/>
    </location>
</feature>
<reference evidence="3 4" key="1">
    <citation type="submission" date="2024-02" db="EMBL/GenBank/DDBJ databases">
        <title>Chromosome-scale genome assembly of the rough periwinkle Littorina saxatilis.</title>
        <authorList>
            <person name="De Jode A."/>
            <person name="Faria R."/>
            <person name="Formenti G."/>
            <person name="Sims Y."/>
            <person name="Smith T.P."/>
            <person name="Tracey A."/>
            <person name="Wood J.M.D."/>
            <person name="Zagrodzka Z.B."/>
            <person name="Johannesson K."/>
            <person name="Butlin R.K."/>
            <person name="Leder E.H."/>
        </authorList>
    </citation>
    <scope>NUCLEOTIDE SEQUENCE [LARGE SCALE GENOMIC DNA]</scope>
    <source>
        <strain evidence="3">Snail1</strain>
        <tissue evidence="3">Muscle</tissue>
    </source>
</reference>
<dbReference type="Pfam" id="PF15255">
    <property type="entry name" value="CAP-ZIP_m"/>
    <property type="match status" value="1"/>
</dbReference>
<name>A0AAN9G1W4_9CAEN</name>
<dbReference type="AlphaFoldDB" id="A0AAN9G1W4"/>
<feature type="compositionally biased region" description="Basic residues" evidence="1">
    <location>
        <begin position="539"/>
        <end position="552"/>
    </location>
</feature>
<feature type="compositionally biased region" description="Pro residues" evidence="1">
    <location>
        <begin position="394"/>
        <end position="403"/>
    </location>
</feature>
<dbReference type="Proteomes" id="UP001374579">
    <property type="component" value="Unassembled WGS sequence"/>
</dbReference>
<protein>
    <recommendedName>
        <fullName evidence="2">FAM21/CAPZIP domain-containing protein</fullName>
    </recommendedName>
</protein>
<feature type="compositionally biased region" description="Basic and acidic residues" evidence="1">
    <location>
        <begin position="43"/>
        <end position="64"/>
    </location>
</feature>
<feature type="compositionally biased region" description="Low complexity" evidence="1">
    <location>
        <begin position="719"/>
        <end position="746"/>
    </location>
</feature>
<gene>
    <name evidence="3" type="ORF">V1264_009526</name>
</gene>
<dbReference type="InterPro" id="IPR029341">
    <property type="entry name" value="FAM21/CAPZIP"/>
</dbReference>
<dbReference type="EMBL" id="JBAMIC010000022">
    <property type="protein sequence ID" value="KAK7091909.1"/>
    <property type="molecule type" value="Genomic_DNA"/>
</dbReference>
<feature type="compositionally biased region" description="Polar residues" evidence="1">
    <location>
        <begin position="434"/>
        <end position="458"/>
    </location>
</feature>
<feature type="compositionally biased region" description="Basic and acidic residues" evidence="1">
    <location>
        <begin position="758"/>
        <end position="768"/>
    </location>
</feature>
<proteinExistence type="predicted"/>
<evidence type="ECO:0000313" key="4">
    <source>
        <dbReference type="Proteomes" id="UP001374579"/>
    </source>
</evidence>
<accession>A0AAN9G1W4</accession>
<feature type="compositionally biased region" description="Basic and acidic residues" evidence="1">
    <location>
        <begin position="685"/>
        <end position="698"/>
    </location>
</feature>